<evidence type="ECO:0000313" key="1">
    <source>
        <dbReference type="EMBL" id="AHJ33070.1"/>
    </source>
</evidence>
<sequence length="145" mass="17425">MSRSFKKNPVVKDWNQGMKQVANRNLRAKMKRGELDDLLSGKSNRYRRVYESWDISDYAFRSDLQDAAQPWTLVWVYERVHLLDDLLLWPKKPVNAKPVYEWVQREVPVRKTFYDVPPHSPLRHTDGRAPFAADLYDWRKIFFQK</sequence>
<dbReference type="EMBL" id="CP007122">
    <property type="protein sequence ID" value="AHJ33070.1"/>
    <property type="molecule type" value="Genomic_DNA"/>
</dbReference>
<protein>
    <submittedName>
        <fullName evidence="1">Uncharacterized protein</fullName>
    </submittedName>
</protein>
<dbReference type="KEGG" id="lpq:AF91_07670"/>
<gene>
    <name evidence="1" type="ORF">AF91_07670</name>
</gene>
<organism evidence="1 2">
    <name type="scientific">Lacticaseibacillus paracasei N1115</name>
    <dbReference type="NCBI Taxonomy" id="1446494"/>
    <lineage>
        <taxon>Bacteria</taxon>
        <taxon>Bacillati</taxon>
        <taxon>Bacillota</taxon>
        <taxon>Bacilli</taxon>
        <taxon>Lactobacillales</taxon>
        <taxon>Lactobacillaceae</taxon>
        <taxon>Lacticaseibacillus</taxon>
    </lineage>
</organism>
<reference evidence="1 2" key="1">
    <citation type="journal article" date="2014" name="Genome Announc.">
        <title>Whole Genome Sequence of the Probiotic Strain Lactobacillus paracasei N1115, Isolated from Traditional Chinese Fermented Milk.</title>
        <authorList>
            <person name="Wang S."/>
            <person name="Zhu H."/>
            <person name="He F."/>
            <person name="Luo Y."/>
            <person name="Kang Z."/>
            <person name="Lu C."/>
            <person name="Feng L."/>
            <person name="Lu X."/>
            <person name="Xue Y."/>
            <person name="Wang H."/>
        </authorList>
    </citation>
    <scope>NUCLEOTIDE SEQUENCE [LARGE SCALE GENOMIC DNA]</scope>
    <source>
        <strain evidence="1 2">N1115</strain>
    </source>
</reference>
<accession>A0A806L741</accession>
<name>A0A806L741_LACPA</name>
<dbReference type="AlphaFoldDB" id="A0A806L741"/>
<proteinExistence type="predicted"/>
<dbReference type="RefSeq" id="WP_003661085.1">
    <property type="nucleotide sequence ID" value="NZ_CP007122.1"/>
</dbReference>
<evidence type="ECO:0000313" key="2">
    <source>
        <dbReference type="Proteomes" id="UP000019441"/>
    </source>
</evidence>
<dbReference type="Proteomes" id="UP000019441">
    <property type="component" value="Chromosome"/>
</dbReference>